<sequence>MGSLCGCDLSSPPGKQDALFLHIMLIHKSTKKFFIAKTPNGNQIIPLIQSMKQAMQDSSCSQCRLRSLFMNEIVAKPNINLLVYELSFS</sequence>
<accession>A0A0V0U1Z5</accession>
<dbReference type="Proteomes" id="UP000055048">
    <property type="component" value="Unassembled WGS sequence"/>
</dbReference>
<reference evidence="1 2" key="1">
    <citation type="submission" date="2015-01" db="EMBL/GenBank/DDBJ databases">
        <title>Evolution of Trichinella species and genotypes.</title>
        <authorList>
            <person name="Korhonen P.K."/>
            <person name="Edoardo P."/>
            <person name="Giuseppe L.R."/>
            <person name="Gasser R.B."/>
        </authorList>
    </citation>
    <scope>NUCLEOTIDE SEQUENCE [LARGE SCALE GENOMIC DNA]</scope>
    <source>
        <strain evidence="1">ISS417</strain>
    </source>
</reference>
<dbReference type="EMBL" id="JYDJ01000079">
    <property type="protein sequence ID" value="KRX45278.1"/>
    <property type="molecule type" value="Genomic_DNA"/>
</dbReference>
<evidence type="ECO:0000313" key="2">
    <source>
        <dbReference type="Proteomes" id="UP000055048"/>
    </source>
</evidence>
<dbReference type="AlphaFoldDB" id="A0A0V0U1Z5"/>
<keyword evidence="2" id="KW-1185">Reference proteome</keyword>
<gene>
    <name evidence="1" type="ORF">T05_1744</name>
</gene>
<protein>
    <submittedName>
        <fullName evidence="1">Uncharacterized protein</fullName>
    </submittedName>
</protein>
<comment type="caution">
    <text evidence="1">The sequence shown here is derived from an EMBL/GenBank/DDBJ whole genome shotgun (WGS) entry which is preliminary data.</text>
</comment>
<organism evidence="1 2">
    <name type="scientific">Trichinella murrelli</name>
    <dbReference type="NCBI Taxonomy" id="144512"/>
    <lineage>
        <taxon>Eukaryota</taxon>
        <taxon>Metazoa</taxon>
        <taxon>Ecdysozoa</taxon>
        <taxon>Nematoda</taxon>
        <taxon>Enoplea</taxon>
        <taxon>Dorylaimia</taxon>
        <taxon>Trichinellida</taxon>
        <taxon>Trichinellidae</taxon>
        <taxon>Trichinella</taxon>
    </lineage>
</organism>
<name>A0A0V0U1Z5_9BILA</name>
<proteinExistence type="predicted"/>
<evidence type="ECO:0000313" key="1">
    <source>
        <dbReference type="EMBL" id="KRX45278.1"/>
    </source>
</evidence>